<protein>
    <submittedName>
        <fullName evidence="1">Predicted protein</fullName>
    </submittedName>
</protein>
<sequence>MGTSGKLHLHAMLNAHLGIRLGIRLGINVSIERGITISRHQAQFHSAHSVKARRKRNAPHFDKFCDLSTYSSIFAWDVWVARLDFCCTVLDNCYARGRLHHIGPGGGEDSSVVKVDSDYEERGRTQTTKTLPNYKARIRWSETESS</sequence>
<dbReference type="AlphaFoldDB" id="E5R4T6"/>
<evidence type="ECO:0000313" key="1">
    <source>
        <dbReference type="EMBL" id="CBX92209.1"/>
    </source>
</evidence>
<dbReference type="GeneID" id="13284098"/>
<reference evidence="2" key="1">
    <citation type="journal article" date="2011" name="Nat. Commun.">
        <title>Effector diversification within compartments of the Leptosphaeria maculans genome affected by Repeat-Induced Point mutations.</title>
        <authorList>
            <person name="Rouxel T."/>
            <person name="Grandaubert J."/>
            <person name="Hane J.K."/>
            <person name="Hoede C."/>
            <person name="van de Wouw A.P."/>
            <person name="Couloux A."/>
            <person name="Dominguez V."/>
            <person name="Anthouard V."/>
            <person name="Bally P."/>
            <person name="Bourras S."/>
            <person name="Cozijnsen A.J."/>
            <person name="Ciuffetti L.M."/>
            <person name="Degrave A."/>
            <person name="Dilmaghani A."/>
            <person name="Duret L."/>
            <person name="Fudal I."/>
            <person name="Goodwin S.B."/>
            <person name="Gout L."/>
            <person name="Glaser N."/>
            <person name="Linglin J."/>
            <person name="Kema G.H.J."/>
            <person name="Lapalu N."/>
            <person name="Lawrence C.B."/>
            <person name="May K."/>
            <person name="Meyer M."/>
            <person name="Ollivier B."/>
            <person name="Poulain J."/>
            <person name="Schoch C.L."/>
            <person name="Simon A."/>
            <person name="Spatafora J.W."/>
            <person name="Stachowiak A."/>
            <person name="Turgeon B.G."/>
            <person name="Tyler B.M."/>
            <person name="Vincent D."/>
            <person name="Weissenbach J."/>
            <person name="Amselem J."/>
            <person name="Quesneville H."/>
            <person name="Oliver R.P."/>
            <person name="Wincker P."/>
            <person name="Balesdent M.-H."/>
            <person name="Howlett B.J."/>
        </authorList>
    </citation>
    <scope>NUCLEOTIDE SEQUENCE [LARGE SCALE GENOMIC DNA]</scope>
    <source>
        <strain evidence="2">JN3 / isolate v23.1.3 / race Av1-4-5-6-7-8</strain>
    </source>
</reference>
<proteinExistence type="predicted"/>
<name>E5R4T6_LEPMJ</name>
<dbReference type="RefSeq" id="XP_003835574.1">
    <property type="nucleotide sequence ID" value="XM_003835526.1"/>
</dbReference>
<dbReference type="Proteomes" id="UP000002668">
    <property type="component" value="Genome"/>
</dbReference>
<gene>
    <name evidence="1" type="ORF">LEMA_P049150.1</name>
</gene>
<dbReference type="InParanoid" id="E5R4T6"/>
<dbReference type="EMBL" id="FP929083">
    <property type="protein sequence ID" value="CBX92209.1"/>
    <property type="molecule type" value="Genomic_DNA"/>
</dbReference>
<dbReference type="VEuPathDB" id="FungiDB:LEMA_P049150.1"/>
<dbReference type="HOGENOM" id="CLU_1777807_0_0_1"/>
<evidence type="ECO:0000313" key="2">
    <source>
        <dbReference type="Proteomes" id="UP000002668"/>
    </source>
</evidence>
<keyword evidence="2" id="KW-1185">Reference proteome</keyword>
<organism evidence="2">
    <name type="scientific">Leptosphaeria maculans (strain JN3 / isolate v23.1.3 / race Av1-4-5-6-7-8)</name>
    <name type="common">Blackleg fungus</name>
    <name type="synonym">Phoma lingam</name>
    <dbReference type="NCBI Taxonomy" id="985895"/>
    <lineage>
        <taxon>Eukaryota</taxon>
        <taxon>Fungi</taxon>
        <taxon>Dikarya</taxon>
        <taxon>Ascomycota</taxon>
        <taxon>Pezizomycotina</taxon>
        <taxon>Dothideomycetes</taxon>
        <taxon>Pleosporomycetidae</taxon>
        <taxon>Pleosporales</taxon>
        <taxon>Pleosporineae</taxon>
        <taxon>Leptosphaeriaceae</taxon>
        <taxon>Plenodomus</taxon>
        <taxon>Plenodomus lingam/Leptosphaeria maculans species complex</taxon>
    </lineage>
</organism>
<accession>E5R4T6</accession>